<evidence type="ECO:0000313" key="8">
    <source>
        <dbReference type="Proteomes" id="UP000229498"/>
    </source>
</evidence>
<name>A0A2M9G5K4_9PROT</name>
<dbReference type="Pfam" id="PF05154">
    <property type="entry name" value="TM2"/>
    <property type="match status" value="1"/>
</dbReference>
<dbReference type="AlphaFoldDB" id="A0A2M9G5K4"/>
<evidence type="ECO:0000259" key="6">
    <source>
        <dbReference type="Pfam" id="PF05154"/>
    </source>
</evidence>
<gene>
    <name evidence="7" type="ORF">CVT23_03785</name>
</gene>
<reference evidence="7 8" key="1">
    <citation type="submission" date="2017-11" db="EMBL/GenBank/DDBJ databases">
        <title>Draft genome sequence of Rhizobiales bacterium SY3-13.</title>
        <authorList>
            <person name="Sun C."/>
        </authorList>
    </citation>
    <scope>NUCLEOTIDE SEQUENCE [LARGE SCALE GENOMIC DNA]</scope>
    <source>
        <strain evidence="7 8">SY3-13</strain>
    </source>
</reference>
<dbReference type="EMBL" id="PHIG01000011">
    <property type="protein sequence ID" value="PJK30995.1"/>
    <property type="molecule type" value="Genomic_DNA"/>
</dbReference>
<feature type="transmembrane region" description="Helical" evidence="5">
    <location>
        <begin position="71"/>
        <end position="91"/>
    </location>
</feature>
<keyword evidence="8" id="KW-1185">Reference proteome</keyword>
<organism evidence="7 8">
    <name type="scientific">Minwuia thermotolerans</name>
    <dbReference type="NCBI Taxonomy" id="2056226"/>
    <lineage>
        <taxon>Bacteria</taxon>
        <taxon>Pseudomonadati</taxon>
        <taxon>Pseudomonadota</taxon>
        <taxon>Alphaproteobacteria</taxon>
        <taxon>Minwuiales</taxon>
        <taxon>Minwuiaceae</taxon>
        <taxon>Minwuia</taxon>
    </lineage>
</organism>
<dbReference type="GO" id="GO:0016020">
    <property type="term" value="C:membrane"/>
    <property type="evidence" value="ECO:0007669"/>
    <property type="project" value="UniProtKB-SubCell"/>
</dbReference>
<evidence type="ECO:0000256" key="1">
    <source>
        <dbReference type="ARBA" id="ARBA00004141"/>
    </source>
</evidence>
<accession>A0A2M9G5K4</accession>
<evidence type="ECO:0000256" key="3">
    <source>
        <dbReference type="ARBA" id="ARBA00022989"/>
    </source>
</evidence>
<evidence type="ECO:0000256" key="2">
    <source>
        <dbReference type="ARBA" id="ARBA00022692"/>
    </source>
</evidence>
<dbReference type="OrthoDB" id="9812349at2"/>
<dbReference type="Proteomes" id="UP000229498">
    <property type="component" value="Unassembled WGS sequence"/>
</dbReference>
<feature type="domain" description="TM2" evidence="6">
    <location>
        <begin position="67"/>
        <end position="111"/>
    </location>
</feature>
<comment type="subcellular location">
    <subcellularLocation>
        <location evidence="1">Membrane</location>
        <topology evidence="1">Multi-pass membrane protein</topology>
    </subcellularLocation>
</comment>
<dbReference type="InterPro" id="IPR007829">
    <property type="entry name" value="TM2"/>
</dbReference>
<evidence type="ECO:0000313" key="7">
    <source>
        <dbReference type="EMBL" id="PJK30995.1"/>
    </source>
</evidence>
<keyword evidence="4 5" id="KW-0472">Membrane</keyword>
<sequence length="148" mass="16501">MKGEVLEYDIDADHGLISADDGNRYQFRGMDVRADRPPRPGDRVDFQTEGNDAREIYVQKPAVPADGKNKIVAGLLAIFIGALGIHKFYLGYSTAGIIMLAVFLLGWIALGIPSIIISIIAFIEGIIYLVKSDEEFHQRYVANKRAWF</sequence>
<evidence type="ECO:0000256" key="4">
    <source>
        <dbReference type="ARBA" id="ARBA00023136"/>
    </source>
</evidence>
<protein>
    <recommendedName>
        <fullName evidence="6">TM2 domain-containing protein</fullName>
    </recommendedName>
</protein>
<keyword evidence="2 5" id="KW-0812">Transmembrane</keyword>
<evidence type="ECO:0000256" key="5">
    <source>
        <dbReference type="SAM" id="Phobius"/>
    </source>
</evidence>
<dbReference type="RefSeq" id="WP_109792536.1">
    <property type="nucleotide sequence ID" value="NZ_PHIG01000011.1"/>
</dbReference>
<feature type="transmembrane region" description="Helical" evidence="5">
    <location>
        <begin position="97"/>
        <end position="130"/>
    </location>
</feature>
<comment type="caution">
    <text evidence="7">The sequence shown here is derived from an EMBL/GenBank/DDBJ whole genome shotgun (WGS) entry which is preliminary data.</text>
</comment>
<keyword evidence="3 5" id="KW-1133">Transmembrane helix</keyword>
<proteinExistence type="predicted"/>